<dbReference type="InterPro" id="IPR041667">
    <property type="entry name" value="Cupin_8"/>
</dbReference>
<keyword evidence="6" id="KW-0539">Nucleus</keyword>
<evidence type="ECO:0000313" key="9">
    <source>
        <dbReference type="Proteomes" id="UP000053660"/>
    </source>
</evidence>
<evidence type="ECO:0000256" key="3">
    <source>
        <dbReference type="ARBA" id="ARBA00022723"/>
    </source>
</evidence>
<comment type="subcellular location">
    <subcellularLocation>
        <location evidence="2">Nucleus</location>
    </subcellularLocation>
</comment>
<gene>
    <name evidence="8" type="ORF">OESDEN_19662</name>
</gene>
<keyword evidence="4" id="KW-0560">Oxidoreductase</keyword>
<dbReference type="SUPFAM" id="SSF51197">
    <property type="entry name" value="Clavaminate synthase-like"/>
    <property type="match status" value="1"/>
</dbReference>
<dbReference type="GO" id="GO:0046872">
    <property type="term" value="F:metal ion binding"/>
    <property type="evidence" value="ECO:0007669"/>
    <property type="project" value="UniProtKB-KW"/>
</dbReference>
<dbReference type="Proteomes" id="UP000053660">
    <property type="component" value="Unassembled WGS sequence"/>
</dbReference>
<organism evidence="8 9">
    <name type="scientific">Oesophagostomum dentatum</name>
    <name type="common">Nodular worm</name>
    <dbReference type="NCBI Taxonomy" id="61180"/>
    <lineage>
        <taxon>Eukaryota</taxon>
        <taxon>Metazoa</taxon>
        <taxon>Ecdysozoa</taxon>
        <taxon>Nematoda</taxon>
        <taxon>Chromadorea</taxon>
        <taxon>Rhabditida</taxon>
        <taxon>Rhabditina</taxon>
        <taxon>Rhabditomorpha</taxon>
        <taxon>Strongyloidea</taxon>
        <taxon>Strongylidae</taxon>
        <taxon>Oesophagostomum</taxon>
    </lineage>
</organism>
<dbReference type="Gene3D" id="2.60.120.650">
    <property type="entry name" value="Cupin"/>
    <property type="match status" value="1"/>
</dbReference>
<dbReference type="OrthoDB" id="47172at2759"/>
<keyword evidence="9" id="KW-1185">Reference proteome</keyword>
<dbReference type="PANTHER" id="PTHR12461">
    <property type="entry name" value="HYPOXIA-INDUCIBLE FACTOR 1 ALPHA INHIBITOR-RELATED"/>
    <property type="match status" value="1"/>
</dbReference>
<dbReference type="AlphaFoldDB" id="A0A0B1SBU8"/>
<evidence type="ECO:0000256" key="5">
    <source>
        <dbReference type="ARBA" id="ARBA00023004"/>
    </source>
</evidence>
<feature type="domain" description="JmjC" evidence="7">
    <location>
        <begin position="35"/>
        <end position="197"/>
    </location>
</feature>
<accession>A0A0B1SBU8</accession>
<dbReference type="PANTHER" id="PTHR12461:SF106">
    <property type="entry name" value="BIFUNCTIONAL PEPTIDASE AND ARGINYL-HYDROXYLASE JMJD5"/>
    <property type="match status" value="1"/>
</dbReference>
<evidence type="ECO:0000256" key="4">
    <source>
        <dbReference type="ARBA" id="ARBA00023002"/>
    </source>
</evidence>
<keyword evidence="3" id="KW-0479">Metal-binding</keyword>
<evidence type="ECO:0000259" key="7">
    <source>
        <dbReference type="PROSITE" id="PS51184"/>
    </source>
</evidence>
<name>A0A0B1SBU8_OESDE</name>
<evidence type="ECO:0000256" key="6">
    <source>
        <dbReference type="ARBA" id="ARBA00023242"/>
    </source>
</evidence>
<evidence type="ECO:0000313" key="8">
    <source>
        <dbReference type="EMBL" id="KHJ80660.1"/>
    </source>
</evidence>
<protein>
    <submittedName>
        <fullName evidence="8">JmjC domain protein</fullName>
    </submittedName>
</protein>
<dbReference type="Pfam" id="PF13621">
    <property type="entry name" value="Cupin_8"/>
    <property type="match status" value="1"/>
</dbReference>
<dbReference type="EMBL" id="KN600093">
    <property type="protein sequence ID" value="KHJ80660.1"/>
    <property type="molecule type" value="Genomic_DNA"/>
</dbReference>
<dbReference type="InterPro" id="IPR003347">
    <property type="entry name" value="JmjC_dom"/>
</dbReference>
<reference evidence="8 9" key="1">
    <citation type="submission" date="2014-03" db="EMBL/GenBank/DDBJ databases">
        <title>Draft genome of the hookworm Oesophagostomum dentatum.</title>
        <authorList>
            <person name="Mitreva M."/>
        </authorList>
    </citation>
    <scope>NUCLEOTIDE SEQUENCE [LARGE SCALE GENOMIC DNA]</scope>
    <source>
        <strain evidence="8 9">OD-Hann</strain>
    </source>
</reference>
<keyword evidence="5" id="KW-0408">Iron</keyword>
<dbReference type="PROSITE" id="PS51184">
    <property type="entry name" value="JMJC"/>
    <property type="match status" value="1"/>
</dbReference>
<dbReference type="GO" id="GO:0051864">
    <property type="term" value="F:histone H3K36 demethylase activity"/>
    <property type="evidence" value="ECO:0007669"/>
    <property type="project" value="TreeGrafter"/>
</dbReference>
<sequence>MNWSFSYLNQVLSHRIVPVEQGSRYTDANWAQKLMTGSEFFNSCFLPIDEKGPLYLAQHRLFNQVLKLCDDIALPHYCDHYEVKVDKNCWIGPGGTISPLHTDPRDNVFSQIVGRKFFRLVSPEESDKVYAMKDGLLTNTSQVDVLNPDFEKFPEFANAKCWDGVVEPGDVLFIPKKWWHLVASLTNSIAIAFWFGQ</sequence>
<dbReference type="SMART" id="SM00558">
    <property type="entry name" value="JmjC"/>
    <property type="match status" value="1"/>
</dbReference>
<proteinExistence type="predicted"/>
<evidence type="ECO:0000256" key="2">
    <source>
        <dbReference type="ARBA" id="ARBA00004123"/>
    </source>
</evidence>
<comment type="cofactor">
    <cofactor evidence="1">
        <name>Fe(2+)</name>
        <dbReference type="ChEBI" id="CHEBI:29033"/>
    </cofactor>
</comment>
<evidence type="ECO:0000256" key="1">
    <source>
        <dbReference type="ARBA" id="ARBA00001954"/>
    </source>
</evidence>
<dbReference type="GO" id="GO:0005634">
    <property type="term" value="C:nucleus"/>
    <property type="evidence" value="ECO:0007669"/>
    <property type="project" value="UniProtKB-SubCell"/>
</dbReference>